<sequence>MGRIKRGSLRRRIFTKVLTVSLWVNMLRFSEPNKLICCTSIYSMSQVRICLISPSSWFLLYFSSLSPIFPSNYRRCTTCFWVNISHVTCTPAHQEIPGVNIIISSLFGLNEKYVSEHAENDVNSGYQAVQPYISDYRCITKFVVLKEKFGKRAIMKKVEHQSNKDNGAPKGSTTVRGVRADSSREWSDVVLITSPHPFLLWYFKFNWGENMISSKTLGHPSRMMMFKWKYNIALHTCKLLNSPCCTVCIFLIHVFIVSAQLSTFSGVFLFLILVLSHVPFPFLCGSLNHTCSFPKDSLNLSFLYVSPSRRRREKTIEENRERRENTNLGYRKLVTRDGFPQLGDYLQPPHLCTFPS</sequence>
<dbReference type="AlphaFoldDB" id="A0A0L6VF80"/>
<evidence type="ECO:0000256" key="1">
    <source>
        <dbReference type="SAM" id="Phobius"/>
    </source>
</evidence>
<reference evidence="2 3" key="1">
    <citation type="submission" date="2015-08" db="EMBL/GenBank/DDBJ databases">
        <title>Next Generation Sequencing and Analysis of the Genome of Puccinia sorghi L Schw, the Causal Agent of Maize Common Rust.</title>
        <authorList>
            <person name="Rochi L."/>
            <person name="Burguener G."/>
            <person name="Darino M."/>
            <person name="Turjanski A."/>
            <person name="Kreff E."/>
            <person name="Dieguez M.J."/>
            <person name="Sacco F."/>
        </authorList>
    </citation>
    <scope>NUCLEOTIDE SEQUENCE [LARGE SCALE GENOMIC DNA]</scope>
    <source>
        <strain evidence="2 3">RO10H11247</strain>
    </source>
</reference>
<keyword evidence="3" id="KW-1185">Reference proteome</keyword>
<feature type="transmembrane region" description="Helical" evidence="1">
    <location>
        <begin position="263"/>
        <end position="285"/>
    </location>
</feature>
<keyword evidence="1" id="KW-1133">Transmembrane helix</keyword>
<comment type="caution">
    <text evidence="2">The sequence shown here is derived from an EMBL/GenBank/DDBJ whole genome shotgun (WGS) entry which is preliminary data.</text>
</comment>
<organism evidence="2 3">
    <name type="scientific">Puccinia sorghi</name>
    <dbReference type="NCBI Taxonomy" id="27349"/>
    <lineage>
        <taxon>Eukaryota</taxon>
        <taxon>Fungi</taxon>
        <taxon>Dikarya</taxon>
        <taxon>Basidiomycota</taxon>
        <taxon>Pucciniomycotina</taxon>
        <taxon>Pucciniomycetes</taxon>
        <taxon>Pucciniales</taxon>
        <taxon>Pucciniaceae</taxon>
        <taxon>Puccinia</taxon>
    </lineage>
</organism>
<name>A0A0L6VF80_9BASI</name>
<accession>A0A0L6VF80</accession>
<evidence type="ECO:0000313" key="3">
    <source>
        <dbReference type="Proteomes" id="UP000037035"/>
    </source>
</evidence>
<evidence type="ECO:0000313" key="2">
    <source>
        <dbReference type="EMBL" id="KNZ59222.1"/>
    </source>
</evidence>
<dbReference type="Proteomes" id="UP000037035">
    <property type="component" value="Unassembled WGS sequence"/>
</dbReference>
<dbReference type="VEuPathDB" id="FungiDB:VP01_177g1"/>
<dbReference type="EMBL" id="LAVV01006592">
    <property type="protein sequence ID" value="KNZ59222.1"/>
    <property type="molecule type" value="Genomic_DNA"/>
</dbReference>
<keyword evidence="1" id="KW-0812">Transmembrane</keyword>
<feature type="transmembrane region" description="Helical" evidence="1">
    <location>
        <begin position="232"/>
        <end position="257"/>
    </location>
</feature>
<protein>
    <submittedName>
        <fullName evidence="2">Uncharacterized protein</fullName>
    </submittedName>
</protein>
<proteinExistence type="predicted"/>
<gene>
    <name evidence="2" type="ORF">VP01_177g1</name>
</gene>
<keyword evidence="1" id="KW-0472">Membrane</keyword>